<keyword evidence="5" id="KW-0378">Hydrolase</keyword>
<dbReference type="NCBIfam" id="TIGR01887">
    <property type="entry name" value="dipeptidaselike"/>
    <property type="match status" value="1"/>
</dbReference>
<dbReference type="InterPro" id="IPR050072">
    <property type="entry name" value="Peptidase_M20A"/>
</dbReference>
<keyword evidence="7" id="KW-0224">Dipeptidase</keyword>
<dbReference type="SUPFAM" id="SSF53187">
    <property type="entry name" value="Zn-dependent exopeptidases"/>
    <property type="match status" value="1"/>
</dbReference>
<feature type="domain" description="Peptidase M20 dimerisation" evidence="9">
    <location>
        <begin position="243"/>
        <end position="345"/>
    </location>
</feature>
<evidence type="ECO:0000256" key="5">
    <source>
        <dbReference type="ARBA" id="ARBA00022801"/>
    </source>
</evidence>
<sequence>MKDFITETIKEESIHSLKRLIAIPSINTTQNNELAFPPFGKEIDKALKETLQICDKLGMDTFYDPEGYYGFAEYGQGSETVGVLCHLDVVPEGDRDKWQSDPFELTERKGVLYGRGVQDDKGPTIAALYALKSVMDAGETFNRKIRFIFGTDEETLWRCMRMYKKHETLPNFGFVPDGSFPLTYAEKGLLQVRMTGPGAAKMRVKCGQSPNVVPDYAEYTSGNIKELTAVFQNMRIPYKVEGEKIIVHGKTAHSSVAHEGKNAIAILAKGLVSVQPHPVISLIAEKIGLETNGESLFGKVIKDRSGELTLNVGKLEITDTSSELVLDIRIPVSYDKEEIEEKLKTVGALYGMDYQIIDYLPSHHIPVESDLVQTLWSIYREKTGDTTVPNTSGGVSFARAMPHFVAFGARFPEVRSTAHQENECMTVDNFYKALSIYAETIYQLCCTA</sequence>
<comment type="caution">
    <text evidence="10">The sequence shown here is derived from an EMBL/GenBank/DDBJ whole genome shotgun (WGS) entry which is preliminary data.</text>
</comment>
<dbReference type="Pfam" id="PF01546">
    <property type="entry name" value="Peptidase_M20"/>
    <property type="match status" value="1"/>
</dbReference>
<dbReference type="Pfam" id="PF07687">
    <property type="entry name" value="M20_dimer"/>
    <property type="match status" value="1"/>
</dbReference>
<keyword evidence="3" id="KW-0645">Protease</keyword>
<dbReference type="SUPFAM" id="SSF55031">
    <property type="entry name" value="Bacterial exopeptidase dimerisation domain"/>
    <property type="match status" value="1"/>
</dbReference>
<dbReference type="Gene3D" id="3.30.70.360">
    <property type="match status" value="2"/>
</dbReference>
<comment type="cofactor">
    <cofactor evidence="1">
        <name>Zn(2+)</name>
        <dbReference type="ChEBI" id="CHEBI:29105"/>
    </cofactor>
</comment>
<evidence type="ECO:0000259" key="9">
    <source>
        <dbReference type="Pfam" id="PF07687"/>
    </source>
</evidence>
<name>A0ABN0XSF2_9LACT</name>
<evidence type="ECO:0000313" key="11">
    <source>
        <dbReference type="Proteomes" id="UP001501166"/>
    </source>
</evidence>
<evidence type="ECO:0000256" key="1">
    <source>
        <dbReference type="ARBA" id="ARBA00001947"/>
    </source>
</evidence>
<keyword evidence="8" id="KW-0482">Metalloprotease</keyword>
<evidence type="ECO:0000256" key="6">
    <source>
        <dbReference type="ARBA" id="ARBA00022833"/>
    </source>
</evidence>
<dbReference type="Gene3D" id="3.40.630.10">
    <property type="entry name" value="Zn peptidases"/>
    <property type="match status" value="1"/>
</dbReference>
<accession>A0ABN0XSF2</accession>
<proteinExistence type="inferred from homology"/>
<comment type="similarity">
    <text evidence="2">Belongs to the peptidase M20A family.</text>
</comment>
<evidence type="ECO:0000256" key="8">
    <source>
        <dbReference type="ARBA" id="ARBA00023049"/>
    </source>
</evidence>
<evidence type="ECO:0000256" key="7">
    <source>
        <dbReference type="ARBA" id="ARBA00022997"/>
    </source>
</evidence>
<keyword evidence="4" id="KW-0479">Metal-binding</keyword>
<gene>
    <name evidence="10" type="ORF">GCM10008932_23750</name>
</gene>
<dbReference type="InterPro" id="IPR011650">
    <property type="entry name" value="Peptidase_M20_dimer"/>
</dbReference>
<evidence type="ECO:0000256" key="4">
    <source>
        <dbReference type="ARBA" id="ARBA00022723"/>
    </source>
</evidence>
<dbReference type="EMBL" id="BAAACW010000164">
    <property type="protein sequence ID" value="GAA0371698.1"/>
    <property type="molecule type" value="Genomic_DNA"/>
</dbReference>
<dbReference type="InterPro" id="IPR010964">
    <property type="entry name" value="M20A_pepV-rel"/>
</dbReference>
<keyword evidence="6" id="KW-0862">Zinc</keyword>
<keyword evidence="11" id="KW-1185">Reference proteome</keyword>
<evidence type="ECO:0000256" key="3">
    <source>
        <dbReference type="ARBA" id="ARBA00022670"/>
    </source>
</evidence>
<dbReference type="InterPro" id="IPR002933">
    <property type="entry name" value="Peptidase_M20"/>
</dbReference>
<dbReference type="PANTHER" id="PTHR43808:SF31">
    <property type="entry name" value="N-ACETYL-L-CITRULLINE DEACETYLASE"/>
    <property type="match status" value="1"/>
</dbReference>
<organism evidence="10 11">
    <name type="scientific">Alkalibacterium iburiense</name>
    <dbReference type="NCBI Taxonomy" id="290589"/>
    <lineage>
        <taxon>Bacteria</taxon>
        <taxon>Bacillati</taxon>
        <taxon>Bacillota</taxon>
        <taxon>Bacilli</taxon>
        <taxon>Lactobacillales</taxon>
        <taxon>Carnobacteriaceae</taxon>
        <taxon>Alkalibacterium</taxon>
    </lineage>
</organism>
<dbReference type="InterPro" id="IPR036264">
    <property type="entry name" value="Bact_exopeptidase_dim_dom"/>
</dbReference>
<protein>
    <submittedName>
        <fullName evidence="10">Dipeptidase</fullName>
    </submittedName>
</protein>
<evidence type="ECO:0000313" key="10">
    <source>
        <dbReference type="EMBL" id="GAA0371698.1"/>
    </source>
</evidence>
<dbReference type="RefSeq" id="WP_343756908.1">
    <property type="nucleotide sequence ID" value="NZ_BAAACW010000164.1"/>
</dbReference>
<reference evidence="10 11" key="1">
    <citation type="journal article" date="2019" name="Int. J. Syst. Evol. Microbiol.">
        <title>The Global Catalogue of Microorganisms (GCM) 10K type strain sequencing project: providing services to taxonomists for standard genome sequencing and annotation.</title>
        <authorList>
            <consortium name="The Broad Institute Genomics Platform"/>
            <consortium name="The Broad Institute Genome Sequencing Center for Infectious Disease"/>
            <person name="Wu L."/>
            <person name="Ma J."/>
        </authorList>
    </citation>
    <scope>NUCLEOTIDE SEQUENCE [LARGE SCALE GENOMIC DNA]</scope>
    <source>
        <strain evidence="10 11">JCM 12662</strain>
    </source>
</reference>
<dbReference type="Proteomes" id="UP001501166">
    <property type="component" value="Unassembled WGS sequence"/>
</dbReference>
<evidence type="ECO:0000256" key="2">
    <source>
        <dbReference type="ARBA" id="ARBA00006247"/>
    </source>
</evidence>
<dbReference type="PANTHER" id="PTHR43808">
    <property type="entry name" value="ACETYLORNITHINE DEACETYLASE"/>
    <property type="match status" value="1"/>
</dbReference>